<keyword evidence="1" id="KW-0175">Coiled coil</keyword>
<sequence>MLAIIIPVNIYLFGGIILVAFLTGLIIKRAQIKKLKKKVLELENEMLSNHADILDLQKEKAIIEQKLKELHIPVIPMTTKDDAGSSKLQDISKRKIAQQTGSGTQH</sequence>
<proteinExistence type="predicted"/>
<gene>
    <name evidence="4" type="ORF">D3H65_26450</name>
</gene>
<protein>
    <submittedName>
        <fullName evidence="4">Uncharacterized protein</fullName>
    </submittedName>
</protein>
<dbReference type="Proteomes" id="UP000263900">
    <property type="component" value="Chromosome"/>
</dbReference>
<keyword evidence="3" id="KW-0472">Membrane</keyword>
<evidence type="ECO:0000256" key="3">
    <source>
        <dbReference type="SAM" id="Phobius"/>
    </source>
</evidence>
<dbReference type="OrthoDB" id="680798at2"/>
<evidence type="ECO:0000313" key="4">
    <source>
        <dbReference type="EMBL" id="AXY77306.1"/>
    </source>
</evidence>
<feature type="region of interest" description="Disordered" evidence="2">
    <location>
        <begin position="78"/>
        <end position="106"/>
    </location>
</feature>
<feature type="coiled-coil region" evidence="1">
    <location>
        <begin position="25"/>
        <end position="52"/>
    </location>
</feature>
<evidence type="ECO:0000256" key="2">
    <source>
        <dbReference type="SAM" id="MobiDB-lite"/>
    </source>
</evidence>
<feature type="transmembrane region" description="Helical" evidence="3">
    <location>
        <begin position="6"/>
        <end position="27"/>
    </location>
</feature>
<keyword evidence="3" id="KW-1133">Transmembrane helix</keyword>
<dbReference type="EMBL" id="CP032157">
    <property type="protein sequence ID" value="AXY77306.1"/>
    <property type="molecule type" value="Genomic_DNA"/>
</dbReference>
<evidence type="ECO:0000256" key="1">
    <source>
        <dbReference type="SAM" id="Coils"/>
    </source>
</evidence>
<keyword evidence="3" id="KW-0812">Transmembrane</keyword>
<keyword evidence="5" id="KW-1185">Reference proteome</keyword>
<evidence type="ECO:0000313" key="5">
    <source>
        <dbReference type="Proteomes" id="UP000263900"/>
    </source>
</evidence>
<feature type="compositionally biased region" description="Polar residues" evidence="2">
    <location>
        <begin position="97"/>
        <end position="106"/>
    </location>
</feature>
<reference evidence="4 5" key="1">
    <citation type="submission" date="2018-09" db="EMBL/GenBank/DDBJ databases">
        <title>Genome sequencing of strain 6GH32-13.</title>
        <authorList>
            <person name="Weon H.-Y."/>
            <person name="Heo J."/>
            <person name="Kwon S.-W."/>
        </authorList>
    </citation>
    <scope>NUCLEOTIDE SEQUENCE [LARGE SCALE GENOMIC DNA]</scope>
    <source>
        <strain evidence="4 5">5GH32-13</strain>
    </source>
</reference>
<name>A0A3B7MWD5_9BACT</name>
<dbReference type="AlphaFoldDB" id="A0A3B7MWD5"/>
<dbReference type="RefSeq" id="WP_119053182.1">
    <property type="nucleotide sequence ID" value="NZ_CP032157.1"/>
</dbReference>
<organism evidence="4 5">
    <name type="scientific">Paraflavitalea soli</name>
    <dbReference type="NCBI Taxonomy" id="2315862"/>
    <lineage>
        <taxon>Bacteria</taxon>
        <taxon>Pseudomonadati</taxon>
        <taxon>Bacteroidota</taxon>
        <taxon>Chitinophagia</taxon>
        <taxon>Chitinophagales</taxon>
        <taxon>Chitinophagaceae</taxon>
        <taxon>Paraflavitalea</taxon>
    </lineage>
</organism>
<accession>A0A3B7MWD5</accession>
<dbReference type="KEGG" id="pseg:D3H65_26450"/>